<accession>A0A3M7RRW2</accession>
<keyword evidence="1" id="KW-1133">Transmembrane helix</keyword>
<protein>
    <submittedName>
        <fullName evidence="2">Uncharacterized protein</fullName>
    </submittedName>
</protein>
<dbReference type="AlphaFoldDB" id="A0A3M7RRW2"/>
<keyword evidence="3" id="KW-1185">Reference proteome</keyword>
<keyword evidence="1" id="KW-0812">Transmembrane</keyword>
<evidence type="ECO:0000313" key="3">
    <source>
        <dbReference type="Proteomes" id="UP000276133"/>
    </source>
</evidence>
<feature type="transmembrane region" description="Helical" evidence="1">
    <location>
        <begin position="7"/>
        <end position="31"/>
    </location>
</feature>
<reference evidence="2 3" key="1">
    <citation type="journal article" date="2018" name="Sci. Rep.">
        <title>Genomic signatures of local adaptation to the degree of environmental predictability in rotifers.</title>
        <authorList>
            <person name="Franch-Gras L."/>
            <person name="Hahn C."/>
            <person name="Garcia-Roger E.M."/>
            <person name="Carmona M.J."/>
            <person name="Serra M."/>
            <person name="Gomez A."/>
        </authorList>
    </citation>
    <scope>NUCLEOTIDE SEQUENCE [LARGE SCALE GENOMIC DNA]</scope>
    <source>
        <strain evidence="2">HYR1</strain>
    </source>
</reference>
<dbReference type="EMBL" id="REGN01002766">
    <property type="protein sequence ID" value="RNA26294.1"/>
    <property type="molecule type" value="Genomic_DNA"/>
</dbReference>
<feature type="transmembrane region" description="Helical" evidence="1">
    <location>
        <begin position="93"/>
        <end position="112"/>
    </location>
</feature>
<dbReference type="Proteomes" id="UP000276133">
    <property type="component" value="Unassembled WGS sequence"/>
</dbReference>
<proteinExistence type="predicted"/>
<comment type="caution">
    <text evidence="2">The sequence shown here is derived from an EMBL/GenBank/DDBJ whole genome shotgun (WGS) entry which is preliminary data.</text>
</comment>
<gene>
    <name evidence="2" type="ORF">BpHYR1_045165</name>
</gene>
<sequence>MNRKAKFAYFFMLIGLFVFMVSFLIILNHFLNGDFTKSSHLILKDKNFTHYINTNNPDSNLYLKLYCSFKDFITDNQVDQDTAHLNIIQSKCFTFFFSILLCSMCVFGFCLLSHGCINFYKYDISLLAIAHSSSNMSDVGTEQKMKKSDSDMCCIKSGILASPHLVSERVCPFAYEELPRFMVTNDQVGSRLGSYRSTDSKGTPNSPFLLDNKNSCGAYNFYDFNRTESKFKYGLIGTGVSALDRLKMHEIFLSKHCLLLNEKKKNKTTQDPIFTIFPSIILNVEKKQFFK</sequence>
<name>A0A3M7RRW2_BRAPC</name>
<evidence type="ECO:0000256" key="1">
    <source>
        <dbReference type="SAM" id="Phobius"/>
    </source>
</evidence>
<evidence type="ECO:0000313" key="2">
    <source>
        <dbReference type="EMBL" id="RNA26294.1"/>
    </source>
</evidence>
<organism evidence="2 3">
    <name type="scientific">Brachionus plicatilis</name>
    <name type="common">Marine rotifer</name>
    <name type="synonym">Brachionus muelleri</name>
    <dbReference type="NCBI Taxonomy" id="10195"/>
    <lineage>
        <taxon>Eukaryota</taxon>
        <taxon>Metazoa</taxon>
        <taxon>Spiralia</taxon>
        <taxon>Gnathifera</taxon>
        <taxon>Rotifera</taxon>
        <taxon>Eurotatoria</taxon>
        <taxon>Monogononta</taxon>
        <taxon>Pseudotrocha</taxon>
        <taxon>Ploima</taxon>
        <taxon>Brachionidae</taxon>
        <taxon>Brachionus</taxon>
    </lineage>
</organism>
<keyword evidence="1" id="KW-0472">Membrane</keyword>